<evidence type="ECO:0000313" key="2">
    <source>
        <dbReference type="EMBL" id="RSL94250.1"/>
    </source>
</evidence>
<dbReference type="AlphaFoldDB" id="A0A428SX21"/>
<feature type="region of interest" description="Disordered" evidence="1">
    <location>
        <begin position="111"/>
        <end position="132"/>
    </location>
</feature>
<dbReference type="Proteomes" id="UP000287144">
    <property type="component" value="Unassembled WGS sequence"/>
</dbReference>
<organism evidence="2 3">
    <name type="scientific">Fusarium oligoseptatum</name>
    <dbReference type="NCBI Taxonomy" id="2604345"/>
    <lineage>
        <taxon>Eukaryota</taxon>
        <taxon>Fungi</taxon>
        <taxon>Dikarya</taxon>
        <taxon>Ascomycota</taxon>
        <taxon>Pezizomycotina</taxon>
        <taxon>Sordariomycetes</taxon>
        <taxon>Hypocreomycetidae</taxon>
        <taxon>Hypocreales</taxon>
        <taxon>Nectriaceae</taxon>
        <taxon>Fusarium</taxon>
        <taxon>Fusarium solani species complex</taxon>
    </lineage>
</organism>
<comment type="caution">
    <text evidence="2">The sequence shown here is derived from an EMBL/GenBank/DDBJ whole genome shotgun (WGS) entry which is preliminary data.</text>
</comment>
<evidence type="ECO:0000313" key="3">
    <source>
        <dbReference type="Proteomes" id="UP000287144"/>
    </source>
</evidence>
<proteinExistence type="predicted"/>
<gene>
    <name evidence="2" type="ORF">CEP52_012755</name>
</gene>
<reference evidence="2 3" key="1">
    <citation type="submission" date="2017-06" db="EMBL/GenBank/DDBJ databases">
        <title>Comparative genomic analysis of Ambrosia Fusariam Clade fungi.</title>
        <authorList>
            <person name="Stajich J.E."/>
            <person name="Carrillo J."/>
            <person name="Kijimoto T."/>
            <person name="Eskalen A."/>
            <person name="O'Donnell K."/>
            <person name="Kasson M."/>
        </authorList>
    </citation>
    <scope>NUCLEOTIDE SEQUENCE [LARGE SCALE GENOMIC DNA]</scope>
    <source>
        <strain evidence="2 3">NRRL62579</strain>
    </source>
</reference>
<protein>
    <submittedName>
        <fullName evidence="2">Uncharacterized protein</fullName>
    </submittedName>
</protein>
<dbReference type="EMBL" id="NKCK01000170">
    <property type="protein sequence ID" value="RSL94250.1"/>
    <property type="molecule type" value="Genomic_DNA"/>
</dbReference>
<keyword evidence="3" id="KW-1185">Reference proteome</keyword>
<evidence type="ECO:0000256" key="1">
    <source>
        <dbReference type="SAM" id="MobiDB-lite"/>
    </source>
</evidence>
<sequence length="284" mass="32764">MAKTRYPSPSELQKRQLATILSREDQSSSPDKGPEPTPLQPNGTKNTSISFENANPQQKCLICRLPPEIRSYIYLILWREAGLTQHVNPNDDWHDKPFHYRCIPEQLPEPVEQASESATGAETAMQPEPEEQAPLDKGCYYCRYKFDYGFWEVTGPPPPLEKSAFLPMLLTCKTIHLEVLESIGRHLCFSFLYFHYASSFLIQVQPPMAYHLRHMCIIQNLCGEEWQYQNEWIKLTKVFYQLPKLQRVTFLHEFGSSRLATRVASSRGPESKTLFLVCVVASEY</sequence>
<name>A0A428SX21_9HYPO</name>
<accession>A0A428SX21</accession>
<feature type="region of interest" description="Disordered" evidence="1">
    <location>
        <begin position="20"/>
        <end position="51"/>
    </location>
</feature>
<feature type="compositionally biased region" description="Polar residues" evidence="1">
    <location>
        <begin position="40"/>
        <end position="51"/>
    </location>
</feature>